<sequence>MSTSSSSPTSPRSTPSFIPRQLRPHHHYRSQRRHSPAAQIKDIGAGLQLWCGYFQPIRPAMGKMLINVHISTERPNALSPKFGLLNCERIRLQRFISGTRLVTTHTNASGVEVQTPRIIKKFSQAGTSAPTFQLREG</sequence>
<feature type="domain" description="Argonaute linker 1" evidence="2">
    <location>
        <begin position="37"/>
        <end position="72"/>
    </location>
</feature>
<name>A0AAD7CKG1_9AGAR</name>
<organism evidence="3 4">
    <name type="scientific">Roridomyces roridus</name>
    <dbReference type="NCBI Taxonomy" id="1738132"/>
    <lineage>
        <taxon>Eukaryota</taxon>
        <taxon>Fungi</taxon>
        <taxon>Dikarya</taxon>
        <taxon>Basidiomycota</taxon>
        <taxon>Agaricomycotina</taxon>
        <taxon>Agaricomycetes</taxon>
        <taxon>Agaricomycetidae</taxon>
        <taxon>Agaricales</taxon>
        <taxon>Marasmiineae</taxon>
        <taxon>Mycenaceae</taxon>
        <taxon>Roridomyces</taxon>
    </lineage>
</organism>
<dbReference type="Pfam" id="PF08699">
    <property type="entry name" value="ArgoL1"/>
    <property type="match status" value="1"/>
</dbReference>
<evidence type="ECO:0000256" key="1">
    <source>
        <dbReference type="SAM" id="MobiDB-lite"/>
    </source>
</evidence>
<dbReference type="InterPro" id="IPR014811">
    <property type="entry name" value="ArgoL1"/>
</dbReference>
<accession>A0AAD7CKG1</accession>
<feature type="compositionally biased region" description="Low complexity" evidence="1">
    <location>
        <begin position="1"/>
        <end position="16"/>
    </location>
</feature>
<comment type="caution">
    <text evidence="3">The sequence shown here is derived from an EMBL/GenBank/DDBJ whole genome shotgun (WGS) entry which is preliminary data.</text>
</comment>
<evidence type="ECO:0000313" key="4">
    <source>
        <dbReference type="Proteomes" id="UP001221142"/>
    </source>
</evidence>
<evidence type="ECO:0000313" key="3">
    <source>
        <dbReference type="EMBL" id="KAJ7651076.1"/>
    </source>
</evidence>
<reference evidence="3" key="1">
    <citation type="submission" date="2023-03" db="EMBL/GenBank/DDBJ databases">
        <title>Massive genome expansion in bonnet fungi (Mycena s.s.) driven by repeated elements and novel gene families across ecological guilds.</title>
        <authorList>
            <consortium name="Lawrence Berkeley National Laboratory"/>
            <person name="Harder C.B."/>
            <person name="Miyauchi S."/>
            <person name="Viragh M."/>
            <person name="Kuo A."/>
            <person name="Thoen E."/>
            <person name="Andreopoulos B."/>
            <person name="Lu D."/>
            <person name="Skrede I."/>
            <person name="Drula E."/>
            <person name="Henrissat B."/>
            <person name="Morin E."/>
            <person name="Kohler A."/>
            <person name="Barry K."/>
            <person name="LaButti K."/>
            <person name="Morin E."/>
            <person name="Salamov A."/>
            <person name="Lipzen A."/>
            <person name="Mereny Z."/>
            <person name="Hegedus B."/>
            <person name="Baldrian P."/>
            <person name="Stursova M."/>
            <person name="Weitz H."/>
            <person name="Taylor A."/>
            <person name="Grigoriev I.V."/>
            <person name="Nagy L.G."/>
            <person name="Martin F."/>
            <person name="Kauserud H."/>
        </authorList>
    </citation>
    <scope>NUCLEOTIDE SEQUENCE</scope>
    <source>
        <strain evidence="3">9284</strain>
    </source>
</reference>
<proteinExistence type="predicted"/>
<gene>
    <name evidence="3" type="ORF">FB45DRAFT_1018431</name>
</gene>
<evidence type="ECO:0000259" key="2">
    <source>
        <dbReference type="Pfam" id="PF08699"/>
    </source>
</evidence>
<dbReference type="EMBL" id="JARKIF010000001">
    <property type="protein sequence ID" value="KAJ7651076.1"/>
    <property type="molecule type" value="Genomic_DNA"/>
</dbReference>
<feature type="compositionally biased region" description="Basic residues" evidence="1">
    <location>
        <begin position="22"/>
        <end position="35"/>
    </location>
</feature>
<keyword evidence="4" id="KW-1185">Reference proteome</keyword>
<feature type="region of interest" description="Disordered" evidence="1">
    <location>
        <begin position="1"/>
        <end position="37"/>
    </location>
</feature>
<dbReference type="AlphaFoldDB" id="A0AAD7CKG1"/>
<dbReference type="Proteomes" id="UP001221142">
    <property type="component" value="Unassembled WGS sequence"/>
</dbReference>
<protein>
    <recommendedName>
        <fullName evidence="2">Argonaute linker 1 domain-containing protein</fullName>
    </recommendedName>
</protein>